<name>A0A221MCZ2_9BACI</name>
<dbReference type="Proteomes" id="UP000204391">
    <property type="component" value="Chromosome"/>
</dbReference>
<reference evidence="4 5" key="1">
    <citation type="journal article" date="2003" name="Int. J. Syst. Evol. Microbiol.">
        <title>Virgibacillus carmonensis sp. nov., Virgibacillus necropolis sp. nov. and Virgibacillus picturae sp. nov., three novel species isolated from deteriorated mural paintings, transfer of the species of the genus salibacillus to Virgibacillus, as Virgibacillus marismortui comb. nov. and Virgibacillus salexigens comb. nov., and emended description of the genus Virgibacillus.</title>
        <authorList>
            <person name="Heyrman J."/>
            <person name="Logan N.A."/>
            <person name="Busse H.J."/>
            <person name="Balcaen A."/>
            <person name="Lebbe L."/>
            <person name="Rodriguez-Diaz M."/>
            <person name="Swings J."/>
            <person name="De Vos P."/>
        </authorList>
    </citation>
    <scope>NUCLEOTIDE SEQUENCE [LARGE SCALE GENOMIC DNA]</scope>
    <source>
        <strain evidence="4 5">LMG 19488</strain>
    </source>
</reference>
<evidence type="ECO:0000256" key="2">
    <source>
        <dbReference type="SAM" id="SignalP"/>
    </source>
</evidence>
<dbReference type="InterPro" id="IPR027954">
    <property type="entry name" value="Transcobalamin-like_C"/>
</dbReference>
<keyword evidence="2" id="KW-0732">Signal</keyword>
<dbReference type="AlphaFoldDB" id="A0A221MCZ2"/>
<accession>A0A221MCZ2</accession>
<keyword evidence="5" id="KW-1185">Reference proteome</keyword>
<protein>
    <recommendedName>
        <fullName evidence="3">Transcobalamin-like C-terminal domain-containing protein</fullName>
    </recommendedName>
</protein>
<feature type="chain" id="PRO_5039076716" description="Transcobalamin-like C-terminal domain-containing protein" evidence="2">
    <location>
        <begin position="24"/>
        <end position="146"/>
    </location>
</feature>
<feature type="signal peptide" evidence="2">
    <location>
        <begin position="1"/>
        <end position="23"/>
    </location>
</feature>
<dbReference type="Gene3D" id="2.170.130.30">
    <property type="match status" value="1"/>
</dbReference>
<dbReference type="KEGG" id="vne:CFK40_10895"/>
<dbReference type="Pfam" id="PF14478">
    <property type="entry name" value="DUF4430"/>
    <property type="match status" value="1"/>
</dbReference>
<sequence length="146" mass="16067">MSKFKFFLVSLIAIIVVLGGCSSEGTTNEQSNATNEQTESTESTTSGEENQEEAVMISITKGKGEETVKEKEIKIEDGAILYDVMKENFELKDDAGYITSIEGIEAKESEQMAWMVFVNDEMASVGAKELELSPGDSVNFDLQSWE</sequence>
<organism evidence="4 5">
    <name type="scientific">Virgibacillus necropolis</name>
    <dbReference type="NCBI Taxonomy" id="163877"/>
    <lineage>
        <taxon>Bacteria</taxon>
        <taxon>Bacillati</taxon>
        <taxon>Bacillota</taxon>
        <taxon>Bacilli</taxon>
        <taxon>Bacillales</taxon>
        <taxon>Bacillaceae</taxon>
        <taxon>Virgibacillus</taxon>
    </lineage>
</organism>
<evidence type="ECO:0000256" key="1">
    <source>
        <dbReference type="SAM" id="MobiDB-lite"/>
    </source>
</evidence>
<proteinExistence type="predicted"/>
<dbReference type="OrthoDB" id="2870483at2"/>
<evidence type="ECO:0000313" key="4">
    <source>
        <dbReference type="EMBL" id="ASN05480.1"/>
    </source>
</evidence>
<dbReference type="EMBL" id="CP022437">
    <property type="protein sequence ID" value="ASN05480.1"/>
    <property type="molecule type" value="Genomic_DNA"/>
</dbReference>
<feature type="region of interest" description="Disordered" evidence="1">
    <location>
        <begin position="25"/>
        <end position="64"/>
    </location>
</feature>
<dbReference type="RefSeq" id="WP_089532329.1">
    <property type="nucleotide sequence ID" value="NZ_CP022437.1"/>
</dbReference>
<dbReference type="PROSITE" id="PS51257">
    <property type="entry name" value="PROKAR_LIPOPROTEIN"/>
    <property type="match status" value="1"/>
</dbReference>
<evidence type="ECO:0000259" key="3">
    <source>
        <dbReference type="Pfam" id="PF14478"/>
    </source>
</evidence>
<gene>
    <name evidence="4" type="ORF">CFK40_10895</name>
</gene>
<feature type="compositionally biased region" description="Low complexity" evidence="1">
    <location>
        <begin position="34"/>
        <end position="48"/>
    </location>
</feature>
<evidence type="ECO:0000313" key="5">
    <source>
        <dbReference type="Proteomes" id="UP000204391"/>
    </source>
</evidence>
<feature type="domain" description="Transcobalamin-like C-terminal" evidence="3">
    <location>
        <begin position="78"/>
        <end position="143"/>
    </location>
</feature>